<proteinExistence type="predicted"/>
<evidence type="ECO:0000313" key="2">
    <source>
        <dbReference type="EMBL" id="MBI6885138.1"/>
    </source>
</evidence>
<dbReference type="AlphaFoldDB" id="A0A8I1EH63"/>
<protein>
    <submittedName>
        <fullName evidence="2">Helix-turn-helix transcriptional regulator</fullName>
    </submittedName>
</protein>
<dbReference type="SMART" id="SM00530">
    <property type="entry name" value="HTH_XRE"/>
    <property type="match status" value="1"/>
</dbReference>
<evidence type="ECO:0000259" key="1">
    <source>
        <dbReference type="PROSITE" id="PS50943"/>
    </source>
</evidence>
<name>A0A8I1EH63_PSEPU</name>
<dbReference type="GO" id="GO:0003677">
    <property type="term" value="F:DNA binding"/>
    <property type="evidence" value="ECO:0007669"/>
    <property type="project" value="InterPro"/>
</dbReference>
<dbReference type="InterPro" id="IPR001387">
    <property type="entry name" value="Cro/C1-type_HTH"/>
</dbReference>
<accession>A0A8I1EH63</accession>
<dbReference type="SUPFAM" id="SSF47413">
    <property type="entry name" value="lambda repressor-like DNA-binding domains"/>
    <property type="match status" value="1"/>
</dbReference>
<organism evidence="2 3">
    <name type="scientific">Pseudomonas putida</name>
    <name type="common">Arthrobacter siderocapsulatus</name>
    <dbReference type="NCBI Taxonomy" id="303"/>
    <lineage>
        <taxon>Bacteria</taxon>
        <taxon>Pseudomonadati</taxon>
        <taxon>Pseudomonadota</taxon>
        <taxon>Gammaproteobacteria</taxon>
        <taxon>Pseudomonadales</taxon>
        <taxon>Pseudomonadaceae</taxon>
        <taxon>Pseudomonas</taxon>
    </lineage>
</organism>
<dbReference type="CDD" id="cd00093">
    <property type="entry name" value="HTH_XRE"/>
    <property type="match status" value="1"/>
</dbReference>
<dbReference type="InterPro" id="IPR010982">
    <property type="entry name" value="Lambda_DNA-bd_dom_sf"/>
</dbReference>
<dbReference type="Proteomes" id="UP000637061">
    <property type="component" value="Unassembled WGS sequence"/>
</dbReference>
<dbReference type="RefSeq" id="WP_198747541.1">
    <property type="nucleotide sequence ID" value="NZ_JAEHTE010000015.1"/>
</dbReference>
<dbReference type="Pfam" id="PF01381">
    <property type="entry name" value="HTH_3"/>
    <property type="match status" value="1"/>
</dbReference>
<feature type="domain" description="HTH cro/C1-type" evidence="1">
    <location>
        <begin position="34"/>
        <end position="74"/>
    </location>
</feature>
<gene>
    <name evidence="2" type="ORF">JEU22_14580</name>
</gene>
<comment type="caution">
    <text evidence="2">The sequence shown here is derived from an EMBL/GenBank/DDBJ whole genome shotgun (WGS) entry which is preliminary data.</text>
</comment>
<reference evidence="2" key="1">
    <citation type="submission" date="2020-12" db="EMBL/GenBank/DDBJ databases">
        <title>Enhanced detection system for hospital associated transmission using whole genome sequencing surveillance.</title>
        <authorList>
            <person name="Harrison L.H."/>
            <person name="Van Tyne D."/>
            <person name="Marsh J.W."/>
            <person name="Griffith M.P."/>
            <person name="Snyder D.J."/>
            <person name="Cooper V.S."/>
            <person name="Mustapha M."/>
        </authorList>
    </citation>
    <scope>NUCLEOTIDE SEQUENCE</scope>
    <source>
        <strain evidence="2">PSB00042</strain>
    </source>
</reference>
<dbReference type="EMBL" id="JAEHTE010000015">
    <property type="protein sequence ID" value="MBI6885138.1"/>
    <property type="molecule type" value="Genomic_DNA"/>
</dbReference>
<sequence>MSSHTLAEPQAVIARIESLMISQGRERRQIKACLAAACGISKSAVHQWFNTTKNIRHQHLVAIAKTYGTTVDWLLTGEARHQESASQVIREAKTEIIAVAELLQGHDVSTANRLLKVATKIGDLNDRI</sequence>
<evidence type="ECO:0000313" key="3">
    <source>
        <dbReference type="Proteomes" id="UP000637061"/>
    </source>
</evidence>
<dbReference type="Gene3D" id="1.10.260.40">
    <property type="entry name" value="lambda repressor-like DNA-binding domains"/>
    <property type="match status" value="1"/>
</dbReference>
<dbReference type="PROSITE" id="PS50943">
    <property type="entry name" value="HTH_CROC1"/>
    <property type="match status" value="1"/>
</dbReference>